<evidence type="ECO:0000259" key="2">
    <source>
        <dbReference type="SMART" id="SM00899"/>
    </source>
</evidence>
<evidence type="ECO:0000313" key="4">
    <source>
        <dbReference type="Proteomes" id="UP000242881"/>
    </source>
</evidence>
<proteinExistence type="predicted"/>
<dbReference type="SMART" id="SM00899">
    <property type="entry name" value="FeoA"/>
    <property type="match status" value="1"/>
</dbReference>
<keyword evidence="1" id="KW-0408">Iron</keyword>
<organism evidence="3 4">
    <name type="scientific">Calditerrivibrio nitroreducens</name>
    <dbReference type="NCBI Taxonomy" id="477976"/>
    <lineage>
        <taxon>Bacteria</taxon>
        <taxon>Pseudomonadati</taxon>
        <taxon>Deferribacterota</taxon>
        <taxon>Deferribacteres</taxon>
        <taxon>Deferribacterales</taxon>
        <taxon>Calditerrivibrionaceae</taxon>
    </lineage>
</organism>
<dbReference type="InterPro" id="IPR007167">
    <property type="entry name" value="Fe-transptr_FeoA-like"/>
</dbReference>
<reference evidence="3 4" key="1">
    <citation type="submission" date="2018-01" db="EMBL/GenBank/DDBJ databases">
        <title>Metagenomic assembled genomes from two thermal pools in the Uzon Caldera, Kamchatka, Russia.</title>
        <authorList>
            <person name="Wilkins L."/>
            <person name="Ettinger C."/>
        </authorList>
    </citation>
    <scope>NUCLEOTIDE SEQUENCE [LARGE SCALE GENOMIC DNA]</scope>
    <source>
        <strain evidence="3">ZAV-05</strain>
    </source>
</reference>
<gene>
    <name evidence="3" type="ORF">C0187_05745</name>
</gene>
<dbReference type="EMBL" id="PNIN01000056">
    <property type="protein sequence ID" value="PMP70245.1"/>
    <property type="molecule type" value="Genomic_DNA"/>
</dbReference>
<comment type="caution">
    <text evidence="3">The sequence shown here is derived from an EMBL/GenBank/DDBJ whole genome shotgun (WGS) entry which is preliminary data.</text>
</comment>
<dbReference type="InterPro" id="IPR038157">
    <property type="entry name" value="FeoA_core_dom"/>
</dbReference>
<dbReference type="InterPro" id="IPR008988">
    <property type="entry name" value="Transcriptional_repressor_C"/>
</dbReference>
<dbReference type="Proteomes" id="UP000242881">
    <property type="component" value="Unassembled WGS sequence"/>
</dbReference>
<accession>A0A2J6WIP3</accession>
<dbReference type="SUPFAM" id="SSF50037">
    <property type="entry name" value="C-terminal domain of transcriptional repressors"/>
    <property type="match status" value="1"/>
</dbReference>
<sequence length="72" mass="8144">MRLTDGKINNIYIVESIEIVDKDALNKISSMGILPGTELILLQKKPTLVFKVYNSRFAIDNFLGGKIYVRTL</sequence>
<dbReference type="Pfam" id="PF04023">
    <property type="entry name" value="FeoA"/>
    <property type="match status" value="1"/>
</dbReference>
<dbReference type="AlphaFoldDB" id="A0A2J6WIP3"/>
<feature type="domain" description="Ferrous iron transporter FeoA-like" evidence="2">
    <location>
        <begin position="1"/>
        <end position="71"/>
    </location>
</feature>
<dbReference type="Gene3D" id="2.30.30.90">
    <property type="match status" value="1"/>
</dbReference>
<evidence type="ECO:0000256" key="1">
    <source>
        <dbReference type="ARBA" id="ARBA00023004"/>
    </source>
</evidence>
<evidence type="ECO:0000313" key="3">
    <source>
        <dbReference type="EMBL" id="PMP70245.1"/>
    </source>
</evidence>
<dbReference type="GO" id="GO:0046914">
    <property type="term" value="F:transition metal ion binding"/>
    <property type="evidence" value="ECO:0007669"/>
    <property type="project" value="InterPro"/>
</dbReference>
<name>A0A2J6WIP3_9BACT</name>
<protein>
    <submittedName>
        <fullName evidence="3">Ferrous iron transport protein A</fullName>
    </submittedName>
</protein>